<dbReference type="HOGENOM" id="CLU_030905_0_0_1"/>
<reference evidence="2 4" key="3">
    <citation type="journal article" date="2015" name="BMC Genomics">
        <title>Sex and parasites: genomic and transcriptomic analysis of Microbotryum lychnidis-dioicae, the biotrophic and plant-castrating anther smut fungus.</title>
        <authorList>
            <person name="Perlin M.H."/>
            <person name="Amselem J."/>
            <person name="Fontanillas E."/>
            <person name="Toh S.S."/>
            <person name="Chen Z."/>
            <person name="Goldberg J."/>
            <person name="Duplessis S."/>
            <person name="Henrissat B."/>
            <person name="Young S."/>
            <person name="Zeng Q."/>
            <person name="Aguileta G."/>
            <person name="Petit E."/>
            <person name="Badouin H."/>
            <person name="Andrews J."/>
            <person name="Razeeq D."/>
            <person name="Gabaldon T."/>
            <person name="Quesneville H."/>
            <person name="Giraud T."/>
            <person name="Hood M.E."/>
            <person name="Schultz D.J."/>
            <person name="Cuomo C.A."/>
        </authorList>
    </citation>
    <scope>NUCLEOTIDE SEQUENCE [LARGE SCALE GENOMIC DNA]</scope>
    <source>
        <strain evidence="2">P1A1 Lamole</strain>
        <strain evidence="4">p1A1 Lamole</strain>
    </source>
</reference>
<reference evidence="2" key="2">
    <citation type="submission" date="2010-11" db="EMBL/GenBank/DDBJ databases">
        <authorList>
            <consortium name="The Broad Institute Genome Sequencing Platform"/>
            <person name="Earl A."/>
            <person name="Ward D."/>
            <person name="Feldgarden M."/>
            <person name="Gevers D."/>
            <person name="Butler R."/>
            <person name="Young S.K."/>
            <person name="Zeng Q."/>
            <person name="Gargeya S."/>
            <person name="Fitzgerald M."/>
            <person name="Haas B."/>
            <person name="Abouelleil A."/>
            <person name="Alvarado L."/>
            <person name="Arachchi H.M."/>
            <person name="Berlin A."/>
            <person name="Brown A."/>
            <person name="Chapman S.B."/>
            <person name="Chen Z."/>
            <person name="Dunbar C."/>
            <person name="Freedman E."/>
            <person name="Gearin G."/>
            <person name="Gellesch M."/>
            <person name="Goldberg J."/>
            <person name="Griggs A."/>
            <person name="Gujja S."/>
            <person name="Heilman E."/>
            <person name="Heiman D."/>
            <person name="Howarth C."/>
            <person name="Larson L."/>
            <person name="Lui A."/>
            <person name="MacDonald P.J.P."/>
            <person name="Mehta T."/>
            <person name="Montmayeur A."/>
            <person name="Murphy C."/>
            <person name="Neiman D."/>
            <person name="Pearson M."/>
            <person name="Priest M."/>
            <person name="Roberts A."/>
            <person name="Saif S."/>
            <person name="Shea T."/>
            <person name="Shenoy N."/>
            <person name="Sisk P."/>
            <person name="Stolte C."/>
            <person name="Sykes S."/>
            <person name="White J."/>
            <person name="Yandava C."/>
            <person name="Wortman J."/>
            <person name="Nusbaum C."/>
            <person name="Birren B."/>
        </authorList>
    </citation>
    <scope>NUCLEOTIDE SEQUENCE</scope>
    <source>
        <strain evidence="2">P1A1 Lamole</strain>
    </source>
</reference>
<accession>U5H8W5</accession>
<dbReference type="EMBL" id="GL541678">
    <property type="protein sequence ID" value="KDE05978.1"/>
    <property type="molecule type" value="Genomic_DNA"/>
</dbReference>
<feature type="region of interest" description="Disordered" evidence="1">
    <location>
        <begin position="433"/>
        <end position="457"/>
    </location>
</feature>
<feature type="region of interest" description="Disordered" evidence="1">
    <location>
        <begin position="1"/>
        <end position="57"/>
    </location>
</feature>
<proteinExistence type="predicted"/>
<reference evidence="4" key="1">
    <citation type="submission" date="2010-11" db="EMBL/GenBank/DDBJ databases">
        <title>The genome sequence of Microbotryum violaceum strain p1A1 Lamole.</title>
        <authorList>
            <person name="Cuomo C."/>
            <person name="Perlin M."/>
            <person name="Young S.K."/>
            <person name="Zeng Q."/>
            <person name="Gargeya S."/>
            <person name="Alvarado L."/>
            <person name="Berlin A."/>
            <person name="Chapman S.B."/>
            <person name="Chen Z."/>
            <person name="Freedman E."/>
            <person name="Gellesch M."/>
            <person name="Goldberg J."/>
            <person name="Griggs A."/>
            <person name="Gujja S."/>
            <person name="Heilman E."/>
            <person name="Heiman D."/>
            <person name="Howarth C."/>
            <person name="Mehta T."/>
            <person name="Neiman D."/>
            <person name="Pearson M."/>
            <person name="Roberts A."/>
            <person name="Saif S."/>
            <person name="Shea T."/>
            <person name="Shenoy N."/>
            <person name="Sisk P."/>
            <person name="Stolte C."/>
            <person name="Sykes S."/>
            <person name="White J."/>
            <person name="Yandava C."/>
            <person name="Haas B."/>
            <person name="Nusbaum C."/>
            <person name="Birren B."/>
        </authorList>
    </citation>
    <scope>NUCLEOTIDE SEQUENCE [LARGE SCALE GENOMIC DNA]</scope>
    <source>
        <strain evidence="4">p1A1 Lamole</strain>
    </source>
</reference>
<feature type="compositionally biased region" description="Low complexity" evidence="1">
    <location>
        <begin position="530"/>
        <end position="541"/>
    </location>
</feature>
<dbReference type="OrthoDB" id="2535768at2759"/>
<feature type="region of interest" description="Disordered" evidence="1">
    <location>
        <begin position="518"/>
        <end position="555"/>
    </location>
</feature>
<feature type="region of interest" description="Disordered" evidence="1">
    <location>
        <begin position="377"/>
        <end position="409"/>
    </location>
</feature>
<feature type="compositionally biased region" description="Polar residues" evidence="1">
    <location>
        <begin position="542"/>
        <end position="551"/>
    </location>
</feature>
<evidence type="ECO:0000313" key="3">
    <source>
        <dbReference type="EnsemblFungi" id="MVLG_03664T0"/>
    </source>
</evidence>
<dbReference type="AlphaFoldDB" id="U5H8W5"/>
<reference evidence="3" key="4">
    <citation type="submission" date="2015-06" db="UniProtKB">
        <authorList>
            <consortium name="EnsemblFungi"/>
        </authorList>
    </citation>
    <scope>IDENTIFICATION</scope>
</reference>
<feature type="compositionally biased region" description="Basic residues" evidence="1">
    <location>
        <begin position="437"/>
        <end position="452"/>
    </location>
</feature>
<feature type="compositionally biased region" description="Low complexity" evidence="1">
    <location>
        <begin position="18"/>
        <end position="31"/>
    </location>
</feature>
<dbReference type="Proteomes" id="UP000017200">
    <property type="component" value="Unassembled WGS sequence"/>
</dbReference>
<sequence length="613" mass="65782">MDMTSSRPISCPDHVSRHTVASTAAASTSRTGWQMPSPSSSDGRNRSHLSKTLPRCISRTRNHSNSFDELYAIGLALNDDEDGIAYVPDGPRSSTNLATFCSSSEGKTASVNIHGRAFGPLSQLEVSISSRHHSMYHAQHLTYEGDHVTRISTTANACVEDFAPTIDSPISPRTLLPPLFDDKEETTVSSGSGGTLFGSWNGFDADVLAPTGVAPRVTLPVSAAPPIFDYDDDRHRNETGRAGARLPSCEINGLITVERPSLPPISMATDLAPGAPLLLSSSPRHTPSPTEVFTSPSCSHITRLSRDRANSTISAVTSLESALPSGARSKASVAMRRSSTTPLTSKQSDSDELKKTPRGAFSNALLDSFHHLDRRGSLPRVSASTPPEASTLGSSLEADTSLDPTQRGRSNSVISLANLSTVFDYVGRSLTRSLSPKAHHPSTTRERHRPSTRQRTWSFSGAASSILGGSSSTMAPTHYRWEDVVSLRARFCTSSDSTSGLNSFMLGLHDMEHGGKARSWDPRGACPAESVRTSPSSSSFSNIEQNGNPDLTFTDRWPRAETTWGEPARVVVGYVGGSQSVFSPRELTPPQIVDKILNPPSVTFPMSTPRSKI</sequence>
<organism evidence="2">
    <name type="scientific">Microbotryum lychnidis-dioicae (strain p1A1 Lamole / MvSl-1064)</name>
    <name type="common">Anther smut fungus</name>
    <dbReference type="NCBI Taxonomy" id="683840"/>
    <lineage>
        <taxon>Eukaryota</taxon>
        <taxon>Fungi</taxon>
        <taxon>Dikarya</taxon>
        <taxon>Basidiomycota</taxon>
        <taxon>Pucciniomycotina</taxon>
        <taxon>Microbotryomycetes</taxon>
        <taxon>Microbotryales</taxon>
        <taxon>Microbotryaceae</taxon>
        <taxon>Microbotryum</taxon>
    </lineage>
</organism>
<dbReference type="InParanoid" id="U5H8W5"/>
<feature type="compositionally biased region" description="Polar residues" evidence="1">
    <location>
        <begin position="382"/>
        <end position="409"/>
    </location>
</feature>
<keyword evidence="4" id="KW-1185">Reference proteome</keyword>
<dbReference type="EMBL" id="AEIJ01000356">
    <property type="status" value="NOT_ANNOTATED_CDS"/>
    <property type="molecule type" value="Genomic_DNA"/>
</dbReference>
<evidence type="ECO:0000313" key="4">
    <source>
        <dbReference type="Proteomes" id="UP000017200"/>
    </source>
</evidence>
<evidence type="ECO:0000313" key="2">
    <source>
        <dbReference type="EMBL" id="KDE05978.1"/>
    </source>
</evidence>
<protein>
    <submittedName>
        <fullName evidence="2 3">Uncharacterized protein</fullName>
    </submittedName>
</protein>
<feature type="compositionally biased region" description="Polar residues" evidence="1">
    <location>
        <begin position="32"/>
        <end position="42"/>
    </location>
</feature>
<evidence type="ECO:0000256" key="1">
    <source>
        <dbReference type="SAM" id="MobiDB-lite"/>
    </source>
</evidence>
<dbReference type="EnsemblFungi" id="MVLG_03664T0">
    <property type="protein sequence ID" value="MVLG_03664T0"/>
    <property type="gene ID" value="MVLG_03664"/>
</dbReference>
<gene>
    <name evidence="2" type="ORF">MVLG_03664</name>
</gene>
<name>U5H8W5_USTV1</name>
<feature type="compositionally biased region" description="Polar residues" evidence="1">
    <location>
        <begin position="337"/>
        <end position="347"/>
    </location>
</feature>
<feature type="region of interest" description="Disordered" evidence="1">
    <location>
        <begin position="321"/>
        <end position="356"/>
    </location>
</feature>